<evidence type="ECO:0000259" key="14">
    <source>
        <dbReference type="Pfam" id="PF02771"/>
    </source>
</evidence>
<dbReference type="GO" id="GO:0005886">
    <property type="term" value="C:plasma membrane"/>
    <property type="evidence" value="ECO:0007669"/>
    <property type="project" value="TreeGrafter"/>
</dbReference>
<dbReference type="Pfam" id="PF12806">
    <property type="entry name" value="Acyl-CoA_dh_C"/>
    <property type="match status" value="1"/>
</dbReference>
<dbReference type="KEGG" id="dov:DSCO28_16400"/>
<dbReference type="InterPro" id="IPR052166">
    <property type="entry name" value="Diverse_Acyl-CoA_DH"/>
</dbReference>
<evidence type="ECO:0000256" key="1">
    <source>
        <dbReference type="ARBA" id="ARBA00001974"/>
    </source>
</evidence>
<dbReference type="Gene3D" id="2.40.110.10">
    <property type="entry name" value="Butyryl-CoA Dehydrogenase, subunit A, domain 2"/>
    <property type="match status" value="1"/>
</dbReference>
<dbReference type="FunFam" id="2.40.110.10:FF:000031">
    <property type="entry name" value="Acyl-CoA dehydrogenase, putative"/>
    <property type="match status" value="1"/>
</dbReference>
<dbReference type="RefSeq" id="WP_155321873.1">
    <property type="nucleotide sequence ID" value="NZ_AP021876.1"/>
</dbReference>
<keyword evidence="5 11" id="KW-0274">FAD</keyword>
<dbReference type="Pfam" id="PF02770">
    <property type="entry name" value="Acyl-CoA_dh_M"/>
    <property type="match status" value="1"/>
</dbReference>
<dbReference type="InterPro" id="IPR009100">
    <property type="entry name" value="AcylCoA_DH/oxidase_NM_dom_sf"/>
</dbReference>
<evidence type="ECO:0000256" key="3">
    <source>
        <dbReference type="ARBA" id="ARBA00011881"/>
    </source>
</evidence>
<comment type="function">
    <text evidence="8">Involved in the assimilation of dimethylsulphoniopropionate (DMSP), an important compound in the fixation of carbon in marine phytoplankton, by mediating the conversion of 3-(methylthio)propanoyl-CoA (MMPA-CoA) to 3-(methylthio)acryloyl-CoA (MTA-CoA).</text>
</comment>
<dbReference type="SUPFAM" id="SSF56645">
    <property type="entry name" value="Acyl-CoA dehydrogenase NM domain-like"/>
    <property type="match status" value="1"/>
</dbReference>
<evidence type="ECO:0000256" key="5">
    <source>
        <dbReference type="ARBA" id="ARBA00022827"/>
    </source>
</evidence>
<gene>
    <name evidence="16" type="primary">acdB_1</name>
    <name evidence="16" type="ORF">DSCO28_16400</name>
</gene>
<evidence type="ECO:0000259" key="15">
    <source>
        <dbReference type="Pfam" id="PF12806"/>
    </source>
</evidence>
<dbReference type="Pfam" id="PF00441">
    <property type="entry name" value="Acyl-CoA_dh_1"/>
    <property type="match status" value="1"/>
</dbReference>
<protein>
    <recommendedName>
        <fullName evidence="10">3-methylmercaptopropionyl-CoA dehydrogenase</fullName>
        <ecNumber evidence="9">1.3.99.41</ecNumber>
    </recommendedName>
</protein>
<comment type="similarity">
    <text evidence="2 11">Belongs to the acyl-CoA dehydrogenase family.</text>
</comment>
<evidence type="ECO:0000256" key="8">
    <source>
        <dbReference type="ARBA" id="ARBA00058683"/>
    </source>
</evidence>
<evidence type="ECO:0000313" key="17">
    <source>
        <dbReference type="Proteomes" id="UP000425960"/>
    </source>
</evidence>
<keyword evidence="4 11" id="KW-0285">Flavoprotein</keyword>
<comment type="subunit">
    <text evidence="3">Homotetramer.</text>
</comment>
<dbReference type="Proteomes" id="UP000425960">
    <property type="component" value="Chromosome"/>
</dbReference>
<dbReference type="PANTHER" id="PTHR42803">
    <property type="entry name" value="ACYL-COA DEHYDROGENASE"/>
    <property type="match status" value="1"/>
</dbReference>
<comment type="catalytic activity">
    <reaction evidence="7">
        <text>3-(methylsulfanyl)propanoyl-CoA + oxidized [electron-transfer flavoprotein] + H(+) = 3-(methylsulfanyl)acryloyl-CoA + reduced [electron-transfer flavoprotein]</text>
        <dbReference type="Rhea" id="RHEA:52612"/>
        <dbReference type="Rhea" id="RHEA-COMP:10685"/>
        <dbReference type="Rhea" id="RHEA-COMP:10686"/>
        <dbReference type="ChEBI" id="CHEBI:15378"/>
        <dbReference type="ChEBI" id="CHEBI:57692"/>
        <dbReference type="ChEBI" id="CHEBI:58307"/>
        <dbReference type="ChEBI" id="CHEBI:82815"/>
        <dbReference type="ChEBI" id="CHEBI:84994"/>
        <dbReference type="EC" id="1.3.99.41"/>
    </reaction>
    <physiologicalReaction direction="left-to-right" evidence="7">
        <dbReference type="Rhea" id="RHEA:52613"/>
    </physiologicalReaction>
</comment>
<evidence type="ECO:0000259" key="12">
    <source>
        <dbReference type="Pfam" id="PF00441"/>
    </source>
</evidence>
<evidence type="ECO:0000256" key="7">
    <source>
        <dbReference type="ARBA" id="ARBA00051388"/>
    </source>
</evidence>
<reference evidence="16 17" key="1">
    <citation type="submission" date="2019-11" db="EMBL/GenBank/DDBJ databases">
        <title>Comparative genomics of hydrocarbon-degrading Desulfosarcina strains.</title>
        <authorList>
            <person name="Watanabe M."/>
            <person name="Kojima H."/>
            <person name="Fukui M."/>
        </authorList>
    </citation>
    <scope>NUCLEOTIDE SEQUENCE [LARGE SCALE GENOMIC DNA]</scope>
    <source>
        <strain evidence="16 17">28bB2T</strain>
    </source>
</reference>
<dbReference type="SUPFAM" id="SSF47203">
    <property type="entry name" value="Acyl-CoA dehydrogenase C-terminal domain-like"/>
    <property type="match status" value="1"/>
</dbReference>
<feature type="domain" description="Acyl-CoA oxidase/dehydrogenase middle" evidence="13">
    <location>
        <begin position="162"/>
        <end position="269"/>
    </location>
</feature>
<evidence type="ECO:0000256" key="4">
    <source>
        <dbReference type="ARBA" id="ARBA00022630"/>
    </source>
</evidence>
<dbReference type="Gene3D" id="1.20.140.10">
    <property type="entry name" value="Butyryl-CoA Dehydrogenase, subunit A, domain 3"/>
    <property type="match status" value="1"/>
</dbReference>
<name>A0A5K7ZI84_9BACT</name>
<sequence>MAQLIADRRDVDFVLYEQMETLELIKNERYAGFNKKTIDMVVTEARNLAVKEVLPTAVDGDRIGATFNAGQVKVPDSYHRVYELIREGEWTSLTETPETGGQGMPHLVSRVVGEYLEGANWSAVFYAMMGHGTGKMIELYGTDHLKNVFLKNLYTGKWAGTMLLTEPNAGSDLGALTTAAKKNTDGTYQISGNKIFITNGEHDLSENIIHPVLARIEDAPSGTKGISIFIVPKIWVNEDGSLGDANDVVCTGIEEKMGIHGSATCSLTLGGKGTCRGFLLGEENKGMKIMFHMMNESRLDVALQGLNACSSAYLYALNYARERLQGRDLGAGKDDPSQVPIIRHPDVRRMLMWMKVHTEGMRSLMYYVTEIFDRMECTTDAAEKQQCDAMVGLLTPVVKAYFSERGFDACIQAIQVYGGYGFIKDYPVEQLARDCKIASLYEGTSGIQAMDLLGRKLGMAQGRVFEKLVENIETCIKSAGEIDGLEILADETQTALAQFVETAAHIAKTAQSPSFKIAYAHAHPFLEVMGDMLMAWMLLWRARIAKAQLIKKSNHKNASFYHGQIKSAEYFIHSILPVTIGKMNSIKRDGSAVVEIEEEQFGG</sequence>
<dbReference type="AlphaFoldDB" id="A0A5K7ZI84"/>
<keyword evidence="6 11" id="KW-0560">Oxidoreductase</keyword>
<proteinExistence type="inferred from homology"/>
<evidence type="ECO:0000256" key="2">
    <source>
        <dbReference type="ARBA" id="ARBA00009347"/>
    </source>
</evidence>
<dbReference type="InterPro" id="IPR037069">
    <property type="entry name" value="AcylCoA_DH/ox_N_sf"/>
</dbReference>
<feature type="domain" description="Acyl-CoA dehydrogenase/oxidase C-terminal" evidence="12">
    <location>
        <begin position="284"/>
        <end position="452"/>
    </location>
</feature>
<evidence type="ECO:0000256" key="9">
    <source>
        <dbReference type="ARBA" id="ARBA00066694"/>
    </source>
</evidence>
<dbReference type="Pfam" id="PF02771">
    <property type="entry name" value="Acyl-CoA_dh_N"/>
    <property type="match status" value="1"/>
</dbReference>
<dbReference type="InterPro" id="IPR013786">
    <property type="entry name" value="AcylCoA_DH/ox_N"/>
</dbReference>
<dbReference type="GO" id="GO:0050660">
    <property type="term" value="F:flavin adenine dinucleotide binding"/>
    <property type="evidence" value="ECO:0007669"/>
    <property type="project" value="InterPro"/>
</dbReference>
<dbReference type="InterPro" id="IPR006091">
    <property type="entry name" value="Acyl-CoA_Oxase/DH_mid-dom"/>
</dbReference>
<accession>A0A5K7ZI84</accession>
<dbReference type="InterPro" id="IPR046373">
    <property type="entry name" value="Acyl-CoA_Oxase/DH_mid-dom_sf"/>
</dbReference>
<dbReference type="GO" id="GO:0016627">
    <property type="term" value="F:oxidoreductase activity, acting on the CH-CH group of donors"/>
    <property type="evidence" value="ECO:0007669"/>
    <property type="project" value="InterPro"/>
</dbReference>
<dbReference type="InterPro" id="IPR009075">
    <property type="entry name" value="AcylCo_DH/oxidase_C"/>
</dbReference>
<dbReference type="EMBL" id="AP021876">
    <property type="protein sequence ID" value="BBO81074.1"/>
    <property type="molecule type" value="Genomic_DNA"/>
</dbReference>
<organism evidence="16 17">
    <name type="scientific">Desulfosarcina ovata subsp. sediminis</name>
    <dbReference type="NCBI Taxonomy" id="885957"/>
    <lineage>
        <taxon>Bacteria</taxon>
        <taxon>Pseudomonadati</taxon>
        <taxon>Thermodesulfobacteriota</taxon>
        <taxon>Desulfobacteria</taxon>
        <taxon>Desulfobacterales</taxon>
        <taxon>Desulfosarcinaceae</taxon>
        <taxon>Desulfosarcina</taxon>
    </lineage>
</organism>
<comment type="cofactor">
    <cofactor evidence="1 11">
        <name>FAD</name>
        <dbReference type="ChEBI" id="CHEBI:57692"/>
    </cofactor>
</comment>
<evidence type="ECO:0000256" key="6">
    <source>
        <dbReference type="ARBA" id="ARBA00023002"/>
    </source>
</evidence>
<dbReference type="EC" id="1.3.99.41" evidence="9"/>
<evidence type="ECO:0000256" key="11">
    <source>
        <dbReference type="RuleBase" id="RU362125"/>
    </source>
</evidence>
<feature type="domain" description="Acyl-CoA dehydrogenase/oxidase N-terminal" evidence="14">
    <location>
        <begin position="39"/>
        <end position="157"/>
    </location>
</feature>
<feature type="domain" description="Acetyl-CoA dehydrogenase-like C-terminal" evidence="15">
    <location>
        <begin position="469"/>
        <end position="596"/>
    </location>
</feature>
<evidence type="ECO:0000259" key="13">
    <source>
        <dbReference type="Pfam" id="PF02770"/>
    </source>
</evidence>
<dbReference type="Gene3D" id="1.10.540.10">
    <property type="entry name" value="Acyl-CoA dehydrogenase/oxidase, N-terminal domain"/>
    <property type="match status" value="1"/>
</dbReference>
<dbReference type="PANTHER" id="PTHR42803:SF1">
    <property type="entry name" value="BROAD-SPECIFICITY LINEAR ACYL-COA DEHYDROGENASE FADE5"/>
    <property type="match status" value="1"/>
</dbReference>
<evidence type="ECO:0000256" key="10">
    <source>
        <dbReference type="ARBA" id="ARBA00069043"/>
    </source>
</evidence>
<dbReference type="InterPro" id="IPR025878">
    <property type="entry name" value="Acyl-CoA_dh-like_C_dom"/>
</dbReference>
<dbReference type="InterPro" id="IPR036250">
    <property type="entry name" value="AcylCo_DH-like_C"/>
</dbReference>
<evidence type="ECO:0000313" key="16">
    <source>
        <dbReference type="EMBL" id="BBO81074.1"/>
    </source>
</evidence>